<evidence type="ECO:0000256" key="1">
    <source>
        <dbReference type="SAM" id="MobiDB-lite"/>
    </source>
</evidence>
<organism evidence="3 4">
    <name type="scientific">Thelonectria olida</name>
    <dbReference type="NCBI Taxonomy" id="1576542"/>
    <lineage>
        <taxon>Eukaryota</taxon>
        <taxon>Fungi</taxon>
        <taxon>Dikarya</taxon>
        <taxon>Ascomycota</taxon>
        <taxon>Pezizomycotina</taxon>
        <taxon>Sordariomycetes</taxon>
        <taxon>Hypocreomycetidae</taxon>
        <taxon>Hypocreales</taxon>
        <taxon>Nectriaceae</taxon>
        <taxon>Thelonectria</taxon>
    </lineage>
</organism>
<keyword evidence="2" id="KW-0812">Transmembrane</keyword>
<comment type="caution">
    <text evidence="3">The sequence shown here is derived from an EMBL/GenBank/DDBJ whole genome shotgun (WGS) entry which is preliminary data.</text>
</comment>
<protein>
    <submittedName>
        <fullName evidence="3">Uncharacterized protein</fullName>
    </submittedName>
</protein>
<feature type="compositionally biased region" description="Low complexity" evidence="1">
    <location>
        <begin position="362"/>
        <end position="378"/>
    </location>
</feature>
<dbReference type="OrthoDB" id="5244978at2759"/>
<evidence type="ECO:0000313" key="4">
    <source>
        <dbReference type="Proteomes" id="UP000777438"/>
    </source>
</evidence>
<proteinExistence type="predicted"/>
<feature type="compositionally biased region" description="Basic and acidic residues" evidence="1">
    <location>
        <begin position="458"/>
        <end position="470"/>
    </location>
</feature>
<name>A0A9P8VZQ1_9HYPO</name>
<dbReference type="EMBL" id="JAGPYM010000017">
    <property type="protein sequence ID" value="KAH6885799.1"/>
    <property type="molecule type" value="Genomic_DNA"/>
</dbReference>
<keyword evidence="2" id="KW-1133">Transmembrane helix</keyword>
<feature type="compositionally biased region" description="Basic and acidic residues" evidence="1">
    <location>
        <begin position="242"/>
        <end position="251"/>
    </location>
</feature>
<gene>
    <name evidence="3" type="ORF">B0T10DRAFT_462049</name>
</gene>
<keyword evidence="4" id="KW-1185">Reference proteome</keyword>
<accession>A0A9P8VZQ1</accession>
<keyword evidence="2" id="KW-0472">Membrane</keyword>
<feature type="compositionally biased region" description="Polar residues" evidence="1">
    <location>
        <begin position="178"/>
        <end position="205"/>
    </location>
</feature>
<feature type="region of interest" description="Disordered" evidence="1">
    <location>
        <begin position="241"/>
        <end position="283"/>
    </location>
</feature>
<dbReference type="AlphaFoldDB" id="A0A9P8VZQ1"/>
<feature type="compositionally biased region" description="Polar residues" evidence="1">
    <location>
        <begin position="263"/>
        <end position="276"/>
    </location>
</feature>
<feature type="transmembrane region" description="Helical" evidence="2">
    <location>
        <begin position="213"/>
        <end position="234"/>
    </location>
</feature>
<sequence length="470" mass="50462">MDLRNDSGLVKRERCANRAWGFVADQVDDAPPCIAECRGRFLSDVLPENETFERVCEMLQDSASEGPFRALYCCDAQICGVDHLQKAEQDPTVNWLIDSCRNIGFDSIEDPGPPDSTYICGQGSGYDGGPWCQDEKTTGTETALIVPESSSSTAEATRKLATTDIPSSVASQDKIPDPTTSEATGPSDTGATHVSDTQDGTKSHQGMSAGVKAAIGIAVAVVFVAVVVLLFCLWRRRKARRRNSEREEKKLGPLPPSRPVSKAVSQRSSYPDSSIPLTPPARLQERRLLPTSLANVRYVPATMPEQHGFPLSPVFSPMSGKLSPRQERIVKRKNGSNSLASSVGATIGDVRNTPVQYVLKATVDSPTSTRTSSSPVRSGKPSPTRPSRLGDQSLAITELVSPGPPPKRALPSTPPIGIGTFANSPPQKTRPPVSPNTPIASPSQDSVLSPDSQAGRPMSKDQPRELRNSW</sequence>
<feature type="region of interest" description="Disordered" evidence="1">
    <location>
        <begin position="361"/>
        <end position="470"/>
    </location>
</feature>
<reference evidence="3 4" key="1">
    <citation type="journal article" date="2021" name="Nat. Commun.">
        <title>Genetic determinants of endophytism in the Arabidopsis root mycobiome.</title>
        <authorList>
            <person name="Mesny F."/>
            <person name="Miyauchi S."/>
            <person name="Thiergart T."/>
            <person name="Pickel B."/>
            <person name="Atanasova L."/>
            <person name="Karlsson M."/>
            <person name="Huettel B."/>
            <person name="Barry K.W."/>
            <person name="Haridas S."/>
            <person name="Chen C."/>
            <person name="Bauer D."/>
            <person name="Andreopoulos W."/>
            <person name="Pangilinan J."/>
            <person name="LaButti K."/>
            <person name="Riley R."/>
            <person name="Lipzen A."/>
            <person name="Clum A."/>
            <person name="Drula E."/>
            <person name="Henrissat B."/>
            <person name="Kohler A."/>
            <person name="Grigoriev I.V."/>
            <person name="Martin F.M."/>
            <person name="Hacquard S."/>
        </authorList>
    </citation>
    <scope>NUCLEOTIDE SEQUENCE [LARGE SCALE GENOMIC DNA]</scope>
    <source>
        <strain evidence="3 4">MPI-CAGE-CH-0241</strain>
    </source>
</reference>
<evidence type="ECO:0000313" key="3">
    <source>
        <dbReference type="EMBL" id="KAH6885799.1"/>
    </source>
</evidence>
<dbReference type="Proteomes" id="UP000777438">
    <property type="component" value="Unassembled WGS sequence"/>
</dbReference>
<feature type="compositionally biased region" description="Pro residues" evidence="1">
    <location>
        <begin position="402"/>
        <end position="414"/>
    </location>
</feature>
<evidence type="ECO:0000256" key="2">
    <source>
        <dbReference type="SAM" id="Phobius"/>
    </source>
</evidence>
<feature type="region of interest" description="Disordered" evidence="1">
    <location>
        <begin position="145"/>
        <end position="205"/>
    </location>
</feature>
<feature type="compositionally biased region" description="Polar residues" evidence="1">
    <location>
        <begin position="436"/>
        <end position="452"/>
    </location>
</feature>